<gene>
    <name evidence="2" type="ORF">AVDCRST_MAG87-2252</name>
</gene>
<evidence type="ECO:0000256" key="1">
    <source>
        <dbReference type="SAM" id="MobiDB-lite"/>
    </source>
</evidence>
<accession>A0A6J4V5N3</accession>
<feature type="non-terminal residue" evidence="2">
    <location>
        <position position="1"/>
    </location>
</feature>
<sequence>APPRSRSREQPSDRMSGVPRVVPDFVPDRPDWRRRPRFRVRSTGRGGRARRPWRGAEDGRRGFRQHRLARGTGRCCRPRGDRDPRGARLVGAVRERDHRPSGV</sequence>
<evidence type="ECO:0000313" key="2">
    <source>
        <dbReference type="EMBL" id="CAA9569287.1"/>
    </source>
</evidence>
<feature type="compositionally biased region" description="Basic residues" evidence="1">
    <location>
        <begin position="34"/>
        <end position="53"/>
    </location>
</feature>
<reference evidence="2" key="1">
    <citation type="submission" date="2020-02" db="EMBL/GenBank/DDBJ databases">
        <authorList>
            <person name="Meier V. D."/>
        </authorList>
    </citation>
    <scope>NUCLEOTIDE SEQUENCE</scope>
    <source>
        <strain evidence="2">AVDCRST_MAG87</strain>
    </source>
</reference>
<proteinExistence type="predicted"/>
<dbReference type="EMBL" id="CADCWJ010000506">
    <property type="protein sequence ID" value="CAA9569287.1"/>
    <property type="molecule type" value="Genomic_DNA"/>
</dbReference>
<feature type="region of interest" description="Disordered" evidence="1">
    <location>
        <begin position="1"/>
        <end position="103"/>
    </location>
</feature>
<feature type="compositionally biased region" description="Basic and acidic residues" evidence="1">
    <location>
        <begin position="93"/>
        <end position="103"/>
    </location>
</feature>
<dbReference type="AlphaFoldDB" id="A0A6J4V5N3"/>
<feature type="compositionally biased region" description="Basic and acidic residues" evidence="1">
    <location>
        <begin position="1"/>
        <end position="12"/>
    </location>
</feature>
<organism evidence="2">
    <name type="scientific">uncultured Thermomicrobiales bacterium</name>
    <dbReference type="NCBI Taxonomy" id="1645740"/>
    <lineage>
        <taxon>Bacteria</taxon>
        <taxon>Pseudomonadati</taxon>
        <taxon>Thermomicrobiota</taxon>
        <taxon>Thermomicrobia</taxon>
        <taxon>Thermomicrobiales</taxon>
        <taxon>environmental samples</taxon>
    </lineage>
</organism>
<protein>
    <submittedName>
        <fullName evidence="2">Uncharacterized protein</fullName>
    </submittedName>
</protein>
<feature type="non-terminal residue" evidence="2">
    <location>
        <position position="103"/>
    </location>
</feature>
<name>A0A6J4V5N3_9BACT</name>